<gene>
    <name evidence="2" type="ORF">PENSOL_c027G08078</name>
</gene>
<dbReference type="Pfam" id="PF11374">
    <property type="entry name" value="DUF3176"/>
    <property type="match status" value="1"/>
</dbReference>
<evidence type="ECO:0000313" key="3">
    <source>
        <dbReference type="Proteomes" id="UP000191612"/>
    </source>
</evidence>
<feature type="transmembrane region" description="Helical" evidence="1">
    <location>
        <begin position="137"/>
        <end position="161"/>
    </location>
</feature>
<name>A0A1V6QYL3_9EURO</name>
<feature type="transmembrane region" description="Helical" evidence="1">
    <location>
        <begin position="495"/>
        <end position="517"/>
    </location>
</feature>
<dbReference type="EMBL" id="MDYO01000027">
    <property type="protein sequence ID" value="OQD94231.1"/>
    <property type="molecule type" value="Genomic_DNA"/>
</dbReference>
<keyword evidence="1" id="KW-1133">Transmembrane helix</keyword>
<sequence length="569" mass="62887">MPGVDSNWTSHRYEPAWISEVDSEPQTATATEYKRHAVYSPKEWLWELLSSILALVLLVGVGIIFWYMDNKPLSAWPATISLNATVSLLITACSTALMYGVSAFIGQSKWLHFKNGPRKLTDLETFDEASRGAWGSILLLMLLLTTVTWNIATIGALITILRLSFSAFAQQVVLIEQQDVISSAGIATFGYAYNYNLTAQNRLFNSRSESIPQDPGIQSAIYQGIYGINTTEPFNCPGRCRWTESYVSLGFKAECRNVTQETLQTSTCEGGENELHRCNMTTPGGVDVATRFYFTDLATTYYMNVSSTLYSAKGGLPDTFPEIARFAIYRSTPDGNFIVSNINITECSLFLTAYEYTGAQANGSDFSVQRREVDLGPKNPWTITSNGSQGILQQAHTNETTTSSGIHVPALDINFPSLIALVNFLQSTTMVTEWVEGNFANTNLGVAAALIGDVDLGARFNKMATAMTNYLRYGPNTQSAHGEEIQSEAFVFIRWWYFVVPVVTEGLAILFAILSIFSNRRSHRVPLWKSSTLAVLACEHNEQLGILQTTGKDLNGIQDEAEKADVMLQ</sequence>
<dbReference type="PANTHER" id="PTHR35394:SF5">
    <property type="entry name" value="DUF3176 DOMAIN-CONTAINING PROTEIN"/>
    <property type="match status" value="1"/>
</dbReference>
<dbReference type="InterPro" id="IPR021514">
    <property type="entry name" value="DUF3176"/>
</dbReference>
<dbReference type="Proteomes" id="UP000191612">
    <property type="component" value="Unassembled WGS sequence"/>
</dbReference>
<comment type="caution">
    <text evidence="2">The sequence shown here is derived from an EMBL/GenBank/DDBJ whole genome shotgun (WGS) entry which is preliminary data.</text>
</comment>
<dbReference type="STRING" id="60172.A0A1V6QYL3"/>
<organism evidence="2 3">
    <name type="scientific">Penicillium solitum</name>
    <dbReference type="NCBI Taxonomy" id="60172"/>
    <lineage>
        <taxon>Eukaryota</taxon>
        <taxon>Fungi</taxon>
        <taxon>Dikarya</taxon>
        <taxon>Ascomycota</taxon>
        <taxon>Pezizomycotina</taxon>
        <taxon>Eurotiomycetes</taxon>
        <taxon>Eurotiomycetidae</taxon>
        <taxon>Eurotiales</taxon>
        <taxon>Aspergillaceae</taxon>
        <taxon>Penicillium</taxon>
    </lineage>
</organism>
<reference evidence="3" key="1">
    <citation type="journal article" date="2017" name="Nat. Microbiol.">
        <title>Global analysis of biosynthetic gene clusters reveals vast potential of secondary metabolite production in Penicillium species.</title>
        <authorList>
            <person name="Nielsen J.C."/>
            <person name="Grijseels S."/>
            <person name="Prigent S."/>
            <person name="Ji B."/>
            <person name="Dainat J."/>
            <person name="Nielsen K.F."/>
            <person name="Frisvad J.C."/>
            <person name="Workman M."/>
            <person name="Nielsen J."/>
        </authorList>
    </citation>
    <scope>NUCLEOTIDE SEQUENCE [LARGE SCALE GENOMIC DNA]</scope>
    <source>
        <strain evidence="3">IBT 29525</strain>
    </source>
</reference>
<proteinExistence type="predicted"/>
<evidence type="ECO:0000313" key="2">
    <source>
        <dbReference type="EMBL" id="OQD94231.1"/>
    </source>
</evidence>
<keyword evidence="1" id="KW-0472">Membrane</keyword>
<evidence type="ECO:0000256" key="1">
    <source>
        <dbReference type="SAM" id="Phobius"/>
    </source>
</evidence>
<dbReference type="PANTHER" id="PTHR35394">
    <property type="entry name" value="DUF3176 DOMAIN-CONTAINING PROTEIN"/>
    <property type="match status" value="1"/>
</dbReference>
<feature type="transmembrane region" description="Helical" evidence="1">
    <location>
        <begin position="80"/>
        <end position="105"/>
    </location>
</feature>
<feature type="transmembrane region" description="Helical" evidence="1">
    <location>
        <begin position="44"/>
        <end position="68"/>
    </location>
</feature>
<accession>A0A1V6QYL3</accession>
<dbReference type="AlphaFoldDB" id="A0A1V6QYL3"/>
<keyword evidence="3" id="KW-1185">Reference proteome</keyword>
<protein>
    <submittedName>
        <fullName evidence="2">Uncharacterized protein</fullName>
    </submittedName>
</protein>
<keyword evidence="1" id="KW-0812">Transmembrane</keyword>